<dbReference type="AlphaFoldDB" id="A0A6M3M3Q5"/>
<evidence type="ECO:0000313" key="1">
    <source>
        <dbReference type="EMBL" id="QJA98378.1"/>
    </source>
</evidence>
<dbReference type="EMBL" id="MT143775">
    <property type="protein sequence ID" value="QJB02327.1"/>
    <property type="molecule type" value="Genomic_DNA"/>
</dbReference>
<evidence type="ECO:0008006" key="3">
    <source>
        <dbReference type="Google" id="ProtNLM"/>
    </source>
</evidence>
<dbReference type="Gene3D" id="1.20.58.1030">
    <property type="match status" value="1"/>
</dbReference>
<dbReference type="Gene3D" id="3.40.5.50">
    <property type="match status" value="1"/>
</dbReference>
<accession>A0A6M3M3Q5</accession>
<organism evidence="2">
    <name type="scientific">viral metagenome</name>
    <dbReference type="NCBI Taxonomy" id="1070528"/>
    <lineage>
        <taxon>unclassified sequences</taxon>
        <taxon>metagenomes</taxon>
        <taxon>organismal metagenomes</taxon>
    </lineage>
</organism>
<name>A0A6M3M3Q5_9ZZZZ</name>
<protein>
    <recommendedName>
        <fullName evidence="3">DNA replication complex GINS family protein</fullName>
    </recommendedName>
</protein>
<dbReference type="EMBL" id="MT143575">
    <property type="protein sequence ID" value="QJA98378.1"/>
    <property type="molecule type" value="Genomic_DNA"/>
</dbReference>
<proteinExistence type="predicted"/>
<reference evidence="2" key="1">
    <citation type="submission" date="2020-03" db="EMBL/GenBank/DDBJ databases">
        <title>The deep terrestrial virosphere.</title>
        <authorList>
            <person name="Holmfeldt K."/>
            <person name="Nilsson E."/>
            <person name="Simone D."/>
            <person name="Lopez-Fernandez M."/>
            <person name="Wu X."/>
            <person name="de Brujin I."/>
            <person name="Lundin D."/>
            <person name="Andersson A."/>
            <person name="Bertilsson S."/>
            <person name="Dopson M."/>
        </authorList>
    </citation>
    <scope>NUCLEOTIDE SEQUENCE</scope>
    <source>
        <strain evidence="1">MM171A01899</strain>
        <strain evidence="2">MM171B01365</strain>
    </source>
</reference>
<evidence type="ECO:0000313" key="2">
    <source>
        <dbReference type="EMBL" id="QJB02327.1"/>
    </source>
</evidence>
<dbReference type="CDD" id="cd11714">
    <property type="entry name" value="GINS_A_archaea"/>
    <property type="match status" value="1"/>
</dbReference>
<sequence>MPEPSKLDLKNVLREERKEMLSPVEKDFYEKARKHIHELGIELKSTDPGSVKYQIIEDEFNKAKKNYKSILEIRMTKINYEASVRKSLKQPDGPEPENMTPEERDLYTGLYDLMGNFRNKRLDLSVQAKVCDTAPAAGHAPEPVTKPGSMTNIKDYIMVRVLRDIPAFAGMDGRSYTLAKEDVATVPIVNGNALVLRGAAVKINAGKTQ</sequence>
<gene>
    <name evidence="1" type="ORF">MM171A01899_0011</name>
    <name evidence="2" type="ORF">MM171B01365_0005</name>
</gene>